<dbReference type="Pfam" id="PF03372">
    <property type="entry name" value="Exo_endo_phos"/>
    <property type="match status" value="1"/>
</dbReference>
<sequence length="446" mass="50605">MEFRKFSHILCKKIRNHFSKVTFLIRRRLRSRFLIKRLRKKFLRFRKFEVDFSGRSQVISRVKPIRVASFNAALFAAAPVVPNTEFSFESIAYGLSNSPKSILKTSPLCSTSITHERNTKSPLRVSINLPENEISLSNSRRLTSWIPVRSPLFFPLGAGTCDRDGIRVGPQTVFDVLKDVNADIFALQDVKAEEERGMQPLSSLADALGMNYVFAESWAPEYGNAILSKWPIKKWTVEKILEDDDIRNVLKATIDVPCSGEIDVYCTQLDNLDENWRMKQIKAIIQSSERPHVLAGGLNSLERSDYASTRWIDIIKYFEDIGKPKPKDEVMKLLKARGYEDAVDYAGECEPVVIATKGQNVQGTCKYGTRVDYILTSPNMNYNFIPGSYSVISSKGTSDHHVVKVDIIKCHSTSSKNKIITSYFRSKEKVVRLGSPSSRGLWSLER</sequence>
<comment type="caution">
    <text evidence="2">The sequence shown here is derived from an EMBL/GenBank/DDBJ whole genome shotgun (WGS) entry which is preliminary data.</text>
</comment>
<feature type="domain" description="Endonuclease/exonuclease/phosphatase" evidence="1">
    <location>
        <begin position="172"/>
        <end position="385"/>
    </location>
</feature>
<dbReference type="AlphaFoldDB" id="A0AAW1GJG4"/>
<accession>A0AAW1GJG4</accession>
<dbReference type="InterPro" id="IPR005135">
    <property type="entry name" value="Endo/exonuclease/phosphatase"/>
</dbReference>
<dbReference type="GO" id="GO:0005783">
    <property type="term" value="C:endoplasmic reticulum"/>
    <property type="evidence" value="ECO:0007669"/>
    <property type="project" value="TreeGrafter"/>
</dbReference>
<evidence type="ECO:0000259" key="1">
    <source>
        <dbReference type="Pfam" id="PF03372"/>
    </source>
</evidence>
<dbReference type="GO" id="GO:0016020">
    <property type="term" value="C:membrane"/>
    <property type="evidence" value="ECO:0007669"/>
    <property type="project" value="GOC"/>
</dbReference>
<dbReference type="PANTHER" id="PTHR14859">
    <property type="entry name" value="CALCOFLUOR WHITE HYPERSENSITIVE PROTEIN PRECURSOR"/>
    <property type="match status" value="1"/>
</dbReference>
<dbReference type="Proteomes" id="UP001443914">
    <property type="component" value="Unassembled WGS sequence"/>
</dbReference>
<proteinExistence type="predicted"/>
<dbReference type="Gene3D" id="3.60.10.10">
    <property type="entry name" value="Endonuclease/exonuclease/phosphatase"/>
    <property type="match status" value="1"/>
</dbReference>
<dbReference type="FunFam" id="3.60.10.10:FF:000045">
    <property type="entry name" value="Endonuclease/exonuclease/phosphatase family protein"/>
    <property type="match status" value="1"/>
</dbReference>
<keyword evidence="3" id="KW-1185">Reference proteome</keyword>
<protein>
    <recommendedName>
        <fullName evidence="1">Endonuclease/exonuclease/phosphatase domain-containing protein</fullName>
    </recommendedName>
</protein>
<dbReference type="GO" id="GO:0006506">
    <property type="term" value="P:GPI anchor biosynthetic process"/>
    <property type="evidence" value="ECO:0007669"/>
    <property type="project" value="TreeGrafter"/>
</dbReference>
<dbReference type="SUPFAM" id="SSF56219">
    <property type="entry name" value="DNase I-like"/>
    <property type="match status" value="1"/>
</dbReference>
<reference evidence="2" key="1">
    <citation type="submission" date="2024-03" db="EMBL/GenBank/DDBJ databases">
        <title>WGS assembly of Saponaria officinalis var. Norfolk2.</title>
        <authorList>
            <person name="Jenkins J."/>
            <person name="Shu S."/>
            <person name="Grimwood J."/>
            <person name="Barry K."/>
            <person name="Goodstein D."/>
            <person name="Schmutz J."/>
            <person name="Leebens-Mack J."/>
            <person name="Osbourn A."/>
        </authorList>
    </citation>
    <scope>NUCLEOTIDE SEQUENCE [LARGE SCALE GENOMIC DNA]</scope>
    <source>
        <strain evidence="2">JIC</strain>
    </source>
</reference>
<gene>
    <name evidence="2" type="ORF">RND81_14G071900</name>
</gene>
<dbReference type="PANTHER" id="PTHR14859:SF0">
    <property type="entry name" value="ENDONUCLEASE_EXONUCLEASE_PHOSPHATASE FAMILY PROTEIN, EXPRESSED"/>
    <property type="match status" value="1"/>
</dbReference>
<evidence type="ECO:0000313" key="2">
    <source>
        <dbReference type="EMBL" id="KAK9664832.1"/>
    </source>
</evidence>
<dbReference type="GO" id="GO:0003824">
    <property type="term" value="F:catalytic activity"/>
    <property type="evidence" value="ECO:0007669"/>
    <property type="project" value="InterPro"/>
</dbReference>
<dbReference type="InterPro" id="IPR051916">
    <property type="entry name" value="GPI-anchor_lipid_remodeler"/>
</dbReference>
<evidence type="ECO:0000313" key="3">
    <source>
        <dbReference type="Proteomes" id="UP001443914"/>
    </source>
</evidence>
<organism evidence="2 3">
    <name type="scientific">Saponaria officinalis</name>
    <name type="common">Common soapwort</name>
    <name type="synonym">Lychnis saponaria</name>
    <dbReference type="NCBI Taxonomy" id="3572"/>
    <lineage>
        <taxon>Eukaryota</taxon>
        <taxon>Viridiplantae</taxon>
        <taxon>Streptophyta</taxon>
        <taxon>Embryophyta</taxon>
        <taxon>Tracheophyta</taxon>
        <taxon>Spermatophyta</taxon>
        <taxon>Magnoliopsida</taxon>
        <taxon>eudicotyledons</taxon>
        <taxon>Gunneridae</taxon>
        <taxon>Pentapetalae</taxon>
        <taxon>Caryophyllales</taxon>
        <taxon>Caryophyllaceae</taxon>
        <taxon>Caryophylleae</taxon>
        <taxon>Saponaria</taxon>
    </lineage>
</organism>
<dbReference type="EMBL" id="JBDFQZ010000014">
    <property type="protein sequence ID" value="KAK9664832.1"/>
    <property type="molecule type" value="Genomic_DNA"/>
</dbReference>
<dbReference type="InterPro" id="IPR036691">
    <property type="entry name" value="Endo/exonu/phosph_ase_sf"/>
</dbReference>
<name>A0AAW1GJG4_SAPOF</name>